<keyword evidence="2" id="KW-0812">Transmembrane</keyword>
<protein>
    <submittedName>
        <fullName evidence="3">Uncharacterized protein</fullName>
    </submittedName>
</protein>
<evidence type="ECO:0000313" key="4">
    <source>
        <dbReference type="Proteomes" id="UP000231019"/>
    </source>
</evidence>
<dbReference type="Gene3D" id="1.20.5.340">
    <property type="match status" value="1"/>
</dbReference>
<proteinExistence type="predicted"/>
<evidence type="ECO:0000256" key="2">
    <source>
        <dbReference type="SAM" id="Phobius"/>
    </source>
</evidence>
<name>A0A2M7G777_9BACT</name>
<dbReference type="AlphaFoldDB" id="A0A2M7G777"/>
<organism evidence="3 4">
    <name type="scientific">bacterium (Candidatus Blackallbacteria) CG17_big_fil_post_rev_8_21_14_2_50_48_46</name>
    <dbReference type="NCBI Taxonomy" id="2014261"/>
    <lineage>
        <taxon>Bacteria</taxon>
        <taxon>Candidatus Blackallbacteria</taxon>
    </lineage>
</organism>
<keyword evidence="2" id="KW-0472">Membrane</keyword>
<feature type="coiled-coil region" evidence="1">
    <location>
        <begin position="645"/>
        <end position="679"/>
    </location>
</feature>
<comment type="caution">
    <text evidence="3">The sequence shown here is derived from an EMBL/GenBank/DDBJ whole genome shotgun (WGS) entry which is preliminary data.</text>
</comment>
<keyword evidence="1" id="KW-0175">Coiled coil</keyword>
<keyword evidence="2" id="KW-1133">Transmembrane helix</keyword>
<sequence length="845" mass="88616">MQVNRNTYTVQTQMIKRAPAPTTTTPQTSGAVSLSKAPSAEVTKYIQQRGSDAGPKIKGADLIKAKIEKAQELGGFQIDQNASGVKAWLKSSSLYKFFAGDSSKATDTKGMEVAEAVNDSIGHTADLAIKGHEDVLKVGSKQGDLQKTTDALHGRGEVPTGEDAQVQTPDEISSTVGIGTAGLAFVKGLSDGYHAIQDLSEASGMIKESGELKEQAYQAMGLHAQIGDLLGGRGLAALQKPGPGNTKVADASKIDGLVTQISAFSPGADTSKLKDAFKSMANGQALSPDQRAMLGGLSTDLHRTSLERVNQAKVLNTQGKVARREAALELGKASGGVIEKATAISSKIIEVADKTAVTHLAQAASVTGIAATVGATVEMGVNIHAAVKASGVKNAMKALRYPSKESFLEAAGSLEKKSNDLKTKAAKTTDPGKKAGLLERAKELDQTAGELRAASNDPNKIEAAKMQSLDMNAAAKQVQKRQGLGAKILSVCIAGLKVAAGIAATVAVFAGAAALAATPVGWALAGAALVGGIALGCYKMKKSYDRFEQNTQLQQAHLAVKAKLTSSLPDQGGAPSSSRITELKAVRTDLSNSLDDVNRQLVLSSPTDPDFADLTTKKGKLTQAVSDMDTQISKMEAIVTLESGMPALQQKLDTCTQKVEALKTKDRELTSQINDLNSQLLALDAGPQSGGILNAPTLTGSSVSGGKSKTQLETEIRQLRIESTSTVRELMSARQEESSAKTALDTATSNLATQKNDFKQAYPSKQELMTLDKDLTVLRCRKDPDFAAKRILKNLGSTDPNKKMEAQSIVQSLGLNLDDLTKKAVGTDDEKGQAVETLLKSLNPS</sequence>
<feature type="transmembrane region" description="Helical" evidence="2">
    <location>
        <begin position="520"/>
        <end position="538"/>
    </location>
</feature>
<gene>
    <name evidence="3" type="ORF">COW36_06865</name>
</gene>
<accession>A0A2M7G777</accession>
<dbReference type="Proteomes" id="UP000231019">
    <property type="component" value="Unassembled WGS sequence"/>
</dbReference>
<evidence type="ECO:0000313" key="3">
    <source>
        <dbReference type="EMBL" id="PIW17917.1"/>
    </source>
</evidence>
<reference evidence="3 4" key="1">
    <citation type="submission" date="2017-09" db="EMBL/GenBank/DDBJ databases">
        <title>Depth-based differentiation of microbial function through sediment-hosted aquifers and enrichment of novel symbionts in the deep terrestrial subsurface.</title>
        <authorList>
            <person name="Probst A.J."/>
            <person name="Ladd B."/>
            <person name="Jarett J.K."/>
            <person name="Geller-Mcgrath D.E."/>
            <person name="Sieber C.M."/>
            <person name="Emerson J.B."/>
            <person name="Anantharaman K."/>
            <person name="Thomas B.C."/>
            <person name="Malmstrom R."/>
            <person name="Stieglmeier M."/>
            <person name="Klingl A."/>
            <person name="Woyke T."/>
            <person name="Ryan C.M."/>
            <person name="Banfield J.F."/>
        </authorList>
    </citation>
    <scope>NUCLEOTIDE SEQUENCE [LARGE SCALE GENOMIC DNA]</scope>
    <source>
        <strain evidence="3">CG17_big_fil_post_rev_8_21_14_2_50_48_46</strain>
    </source>
</reference>
<evidence type="ECO:0000256" key="1">
    <source>
        <dbReference type="SAM" id="Coils"/>
    </source>
</evidence>
<feature type="transmembrane region" description="Helical" evidence="2">
    <location>
        <begin position="488"/>
        <end position="514"/>
    </location>
</feature>
<dbReference type="EMBL" id="PFFQ01000018">
    <property type="protein sequence ID" value="PIW17917.1"/>
    <property type="molecule type" value="Genomic_DNA"/>
</dbReference>